<reference evidence="2 3" key="1">
    <citation type="submission" date="2017-06" db="EMBL/GenBank/DDBJ databases">
        <title>Genome sequencing of cyanobaciteial culture collection at National Institute for Environmental Studies (NIES).</title>
        <authorList>
            <person name="Hirose Y."/>
            <person name="Shimura Y."/>
            <person name="Fujisawa T."/>
            <person name="Nakamura Y."/>
            <person name="Kawachi M."/>
        </authorList>
    </citation>
    <scope>NUCLEOTIDE SEQUENCE [LARGE SCALE GENOMIC DNA]</scope>
    <source>
        <strain evidence="2 3">NIES-4072</strain>
    </source>
</reference>
<keyword evidence="3" id="KW-1185">Reference proteome</keyword>
<comment type="caution">
    <text evidence="2">The sequence shown here is derived from an EMBL/GenBank/DDBJ whole genome shotgun (WGS) entry which is preliminary data.</text>
</comment>
<dbReference type="OrthoDB" id="531469at2"/>
<proteinExistence type="predicted"/>
<organism evidence="2 3">
    <name type="scientific">Nostoc commune NIES-4072</name>
    <dbReference type="NCBI Taxonomy" id="2005467"/>
    <lineage>
        <taxon>Bacteria</taxon>
        <taxon>Bacillati</taxon>
        <taxon>Cyanobacteriota</taxon>
        <taxon>Cyanophyceae</taxon>
        <taxon>Nostocales</taxon>
        <taxon>Nostocaceae</taxon>
        <taxon>Nostoc</taxon>
    </lineage>
</organism>
<accession>A0A2R5FV99</accession>
<dbReference type="EMBL" id="BDUD01000001">
    <property type="protein sequence ID" value="GBG22682.1"/>
    <property type="molecule type" value="Genomic_DNA"/>
</dbReference>
<protein>
    <submittedName>
        <fullName evidence="2">Uncharacterized protein</fullName>
    </submittedName>
</protein>
<feature type="compositionally biased region" description="Basic and acidic residues" evidence="1">
    <location>
        <begin position="838"/>
        <end position="862"/>
    </location>
</feature>
<evidence type="ECO:0000256" key="1">
    <source>
        <dbReference type="SAM" id="MobiDB-lite"/>
    </source>
</evidence>
<gene>
    <name evidence="2" type="ORF">NIES4072_63940</name>
</gene>
<dbReference type="Proteomes" id="UP000245124">
    <property type="component" value="Unassembled WGS sequence"/>
</dbReference>
<feature type="region of interest" description="Disordered" evidence="1">
    <location>
        <begin position="1"/>
        <end position="20"/>
    </location>
</feature>
<sequence length="888" mass="96147">MASWNGVPLPTSPSPKIPNSIPQNFNWDSFKADPKGTFNKFKGARETHRLNWKGYRTASASTKKIIASSPSKKFIADAGKRIRQLKKVADTTKKVADATKKATDLTEKIQAALFKNVPGSAILDKASRIGGILGILAAIGAVAILKLNEFVSSRTFDNLDSINNDLTKTNQLAVQAGLKLKTIDAKIQKFGRELDANAKDYYRLNKQQESFGKDLVEAKKKANDSLYETREGRKILESKITEAKKQANDSLYETREGRKILEGKITEQRTSFEAKIQQVNAQIAKFTSGVSDNFQKTVNATISKIQSDLAATRAKVDAIRPATPTDTAAINANAVAAARAIVNPLQFQIGQLAGTVGSLQGQAAQIPILANSIGSLAQNLNTVNAKADAAMNEARNKGVPNLAPIQQQLDDKFNRFVADNNKALGIVGINQSNLAKEFDNKLAEFNRQSNLTADQRFNEFKRENDKALGIVGINQSNLAKEFDAKLTNFQRQSNLTADQRFEEFQKQNKADLGLIKSSLTTTQSDVGKLDTKIKEQAKVNEQALPKLDQIVTILGLIPARAASAIRPDIPTIPQIEGAAATGTCRTLQPGGCMRKAFDANADGITNNNNKNAGNILDAINTGANAALLQGQQTILARLGDQLPGGIGGKLSRFAQWAHLDRALNIMNFAANVHNAAMLSNNLGQTLLSVIGNILSIIGLKDAEGQAFDIGSIISKSIEGIIKGAIGEKNYKILDSNWKRANRIYQATANILNSIQSIGASILNALEIIGEWNARVANALKAFGVVGERAYAWFNPNINFQNKYFTALENATNVVSQVDQVASEVLSIKETVGQLKDQKKELDESLKQTDNSKQKPESSEATKIKAAAEASKLVSVGTELNQSDKNPDD</sequence>
<dbReference type="RefSeq" id="WP_109012363.1">
    <property type="nucleotide sequence ID" value="NZ_BDUD01000001.1"/>
</dbReference>
<feature type="region of interest" description="Disordered" evidence="1">
    <location>
        <begin position="838"/>
        <end position="863"/>
    </location>
</feature>
<evidence type="ECO:0000313" key="3">
    <source>
        <dbReference type="Proteomes" id="UP000245124"/>
    </source>
</evidence>
<evidence type="ECO:0000313" key="2">
    <source>
        <dbReference type="EMBL" id="GBG22682.1"/>
    </source>
</evidence>
<name>A0A2R5FV99_NOSCO</name>
<dbReference type="AlphaFoldDB" id="A0A2R5FV99"/>